<dbReference type="Proteomes" id="UP000031449">
    <property type="component" value="Plasmid unnamed"/>
</dbReference>
<comment type="similarity">
    <text evidence="9">Belongs to the methyl-accepting chemotaxis (MCP) protein family.</text>
</comment>
<dbReference type="Gene3D" id="1.10.287.950">
    <property type="entry name" value="Methyl-accepting chemotaxis protein"/>
    <property type="match status" value="1"/>
</dbReference>
<evidence type="ECO:0000256" key="5">
    <source>
        <dbReference type="ARBA" id="ARBA00022692"/>
    </source>
</evidence>
<evidence type="ECO:0000256" key="7">
    <source>
        <dbReference type="ARBA" id="ARBA00023136"/>
    </source>
</evidence>
<evidence type="ECO:0000256" key="6">
    <source>
        <dbReference type="ARBA" id="ARBA00022989"/>
    </source>
</evidence>
<accession>A0A0B5AX53</accession>
<dbReference type="Pfam" id="PF00015">
    <property type="entry name" value="MCPsignal"/>
    <property type="match status" value="1"/>
</dbReference>
<dbReference type="PANTHER" id="PTHR32089">
    <property type="entry name" value="METHYL-ACCEPTING CHEMOTAXIS PROTEIN MCPB"/>
    <property type="match status" value="1"/>
</dbReference>
<protein>
    <recommendedName>
        <fullName evidence="17">Methyl-accepting chemotaxis protein</fullName>
    </recommendedName>
</protein>
<keyword evidence="7 12" id="KW-0472">Membrane</keyword>
<dbReference type="Pfam" id="PF00672">
    <property type="entry name" value="HAMP"/>
    <property type="match status" value="1"/>
</dbReference>
<evidence type="ECO:0000256" key="8">
    <source>
        <dbReference type="ARBA" id="ARBA00023224"/>
    </source>
</evidence>
<keyword evidence="6 12" id="KW-1133">Transmembrane helix</keyword>
<dbReference type="SUPFAM" id="SSF103190">
    <property type="entry name" value="Sensory domain-like"/>
    <property type="match status" value="1"/>
</dbReference>
<evidence type="ECO:0000256" key="3">
    <source>
        <dbReference type="ARBA" id="ARBA00022481"/>
    </source>
</evidence>
<evidence type="ECO:0000256" key="4">
    <source>
        <dbReference type="ARBA" id="ARBA00022500"/>
    </source>
</evidence>
<feature type="domain" description="Methyl-accepting transducer" evidence="13">
    <location>
        <begin position="382"/>
        <end position="639"/>
    </location>
</feature>
<keyword evidence="11" id="KW-0175">Coiled coil</keyword>
<dbReference type="PANTHER" id="PTHR32089:SF114">
    <property type="entry name" value="METHYL-ACCEPTING CHEMOTAXIS PROTEIN MCPB"/>
    <property type="match status" value="1"/>
</dbReference>
<keyword evidence="5 12" id="KW-0812">Transmembrane</keyword>
<dbReference type="CDD" id="cd12913">
    <property type="entry name" value="PDC1_MCP_like"/>
    <property type="match status" value="1"/>
</dbReference>
<feature type="transmembrane region" description="Helical" evidence="12">
    <location>
        <begin position="21"/>
        <end position="40"/>
    </location>
</feature>
<dbReference type="GO" id="GO:0006935">
    <property type="term" value="P:chemotaxis"/>
    <property type="evidence" value="ECO:0007669"/>
    <property type="project" value="UniProtKB-KW"/>
</dbReference>
<evidence type="ECO:0000313" key="15">
    <source>
        <dbReference type="EMBL" id="AJD93148.1"/>
    </source>
</evidence>
<geneLocation type="plasmid" evidence="16"/>
<dbReference type="CDD" id="cd12912">
    <property type="entry name" value="PDC2_MCP_like"/>
    <property type="match status" value="1"/>
</dbReference>
<gene>
    <name evidence="15" type="ORF">JMA_38300</name>
</gene>
<evidence type="ECO:0000256" key="2">
    <source>
        <dbReference type="ARBA" id="ARBA00022475"/>
    </source>
</evidence>
<dbReference type="HOGENOM" id="CLU_000445_107_19_9"/>
<dbReference type="CDD" id="cd06225">
    <property type="entry name" value="HAMP"/>
    <property type="match status" value="1"/>
</dbReference>
<sequence>MSQSNQKDESKEKGIISIRTKLMSSLLAISVIPALVLGVISQQNASDSLYEQQESATIELTEQVATSINKYASGLSAQVNMLSGVQAIKENGDKEEISSLLKTIQESRPDILSTYWATPDKKMSLYPDTPLPDGYDPTSRDWYKRSVANAGNMTLNDPYQDAGTGEYIVTLSKGVPGQSGVVGVIGFDVSLKALQKEIQETSVGKEGFVFMTDANGVMVAHPDESLLGKRIEKESYWKDANAKQEGSVRYEYKGEEHLLTYHTDKQTGWKFFSSLPMSEIEDEITTLNIIIYSLVALFALIAALSAWFISGRLTKGIQSIRDVVEKASKGDLTVRAKVETKDELKQLSDSFNEMLDSVSDTLSHTSELSSQLLDSSNHLTAMTNETTESVLSVSDAVGQIAQGATTSSDNVQNSVEEMNQLSDKLDSISEASQEVKVVSNRSSELSKKGLEQVETLTEKSGLAKGSSSETAKIVKTMDANVSEITEILKTILTISDQTNLLSLNASIEAARAGEHGKGFAVVAGEIRSLADQSKRSASEIQQIISRILENSKEAVSAIEKNEVVLNEQLQAVDDTKEIFDELVNAVEAVKVKVEAVQEQVKESEEKKENVVNEMQSISAVAEQTAGFSQEVFSTTEEMSAMMEEFNSHATTLNAMASDLRKSIEKFDIKK</sequence>
<dbReference type="InterPro" id="IPR003660">
    <property type="entry name" value="HAMP_dom"/>
</dbReference>
<keyword evidence="16" id="KW-1185">Reference proteome</keyword>
<name>A0A0B5AX53_9BACL</name>
<evidence type="ECO:0000256" key="11">
    <source>
        <dbReference type="SAM" id="Coils"/>
    </source>
</evidence>
<keyword evidence="2" id="KW-1003">Cell membrane</keyword>
<dbReference type="KEGG" id="jeo:JMA_38300"/>
<dbReference type="SUPFAM" id="SSF58104">
    <property type="entry name" value="Methyl-accepting chemotaxis protein (MCP) signaling domain"/>
    <property type="match status" value="1"/>
</dbReference>
<evidence type="ECO:0000259" key="14">
    <source>
        <dbReference type="PROSITE" id="PS50885"/>
    </source>
</evidence>
<dbReference type="BioCyc" id="JESP1508404:G14D9-13114-MONOMER"/>
<keyword evidence="4" id="KW-0145">Chemotaxis</keyword>
<feature type="transmembrane region" description="Helical" evidence="12">
    <location>
        <begin position="289"/>
        <end position="309"/>
    </location>
</feature>
<dbReference type="InterPro" id="IPR004089">
    <property type="entry name" value="MCPsignal_dom"/>
</dbReference>
<dbReference type="EMBL" id="CP009417">
    <property type="protein sequence ID" value="AJD93148.1"/>
    <property type="molecule type" value="Genomic_DNA"/>
</dbReference>
<dbReference type="SMART" id="SM00304">
    <property type="entry name" value="HAMP"/>
    <property type="match status" value="1"/>
</dbReference>
<dbReference type="InterPro" id="IPR033479">
    <property type="entry name" value="dCache_1"/>
</dbReference>
<dbReference type="GO" id="GO:0005886">
    <property type="term" value="C:plasma membrane"/>
    <property type="evidence" value="ECO:0007669"/>
    <property type="project" value="UniProtKB-SubCell"/>
</dbReference>
<evidence type="ECO:0000256" key="9">
    <source>
        <dbReference type="ARBA" id="ARBA00029447"/>
    </source>
</evidence>
<keyword evidence="15" id="KW-0614">Plasmid</keyword>
<reference evidence="15 16" key="1">
    <citation type="submission" date="2014-08" db="EMBL/GenBank/DDBJ databases">
        <title>Complete genome of a marine bacteria Jeotgalibacillus malaysiensis.</title>
        <authorList>
            <person name="Yaakop A.S."/>
            <person name="Chan K.-G."/>
            <person name="Goh K.M."/>
        </authorList>
    </citation>
    <scope>NUCLEOTIDE SEQUENCE [LARGE SCALE GENOMIC DNA]</scope>
    <source>
        <strain evidence="15 16">D5</strain>
        <plasmid evidence="16">Plasmid</plasmid>
    </source>
</reference>
<dbReference type="PROSITE" id="PS50111">
    <property type="entry name" value="CHEMOTAXIS_TRANSDUC_2"/>
    <property type="match status" value="1"/>
</dbReference>
<comment type="subcellular location">
    <subcellularLocation>
        <location evidence="1">Cell membrane</location>
        <topology evidence="1">Multi-pass membrane protein</topology>
    </subcellularLocation>
</comment>
<evidence type="ECO:0008006" key="17">
    <source>
        <dbReference type="Google" id="ProtNLM"/>
    </source>
</evidence>
<evidence type="ECO:0000256" key="12">
    <source>
        <dbReference type="SAM" id="Phobius"/>
    </source>
</evidence>
<evidence type="ECO:0000259" key="13">
    <source>
        <dbReference type="PROSITE" id="PS50111"/>
    </source>
</evidence>
<dbReference type="PROSITE" id="PS50885">
    <property type="entry name" value="HAMP"/>
    <property type="match status" value="1"/>
</dbReference>
<evidence type="ECO:0000256" key="10">
    <source>
        <dbReference type="PROSITE-ProRule" id="PRU00284"/>
    </source>
</evidence>
<proteinExistence type="inferred from homology"/>
<dbReference type="InterPro" id="IPR029151">
    <property type="entry name" value="Sensor-like_sf"/>
</dbReference>
<dbReference type="Pfam" id="PF02743">
    <property type="entry name" value="dCache_1"/>
    <property type="match status" value="1"/>
</dbReference>
<dbReference type="Gene3D" id="3.30.450.20">
    <property type="entry name" value="PAS domain"/>
    <property type="match status" value="2"/>
</dbReference>
<dbReference type="AlphaFoldDB" id="A0A0B5AX53"/>
<dbReference type="OrthoDB" id="9762005at2"/>
<organism evidence="15 16">
    <name type="scientific">Jeotgalibacillus malaysiensis</name>
    <dbReference type="NCBI Taxonomy" id="1508404"/>
    <lineage>
        <taxon>Bacteria</taxon>
        <taxon>Bacillati</taxon>
        <taxon>Bacillota</taxon>
        <taxon>Bacilli</taxon>
        <taxon>Bacillales</taxon>
        <taxon>Caryophanaceae</taxon>
        <taxon>Jeotgalibacillus</taxon>
    </lineage>
</organism>
<keyword evidence="8 10" id="KW-0807">Transducer</keyword>
<dbReference type="Gene3D" id="1.10.8.500">
    <property type="entry name" value="HAMP domain in histidine kinase"/>
    <property type="match status" value="1"/>
</dbReference>
<evidence type="ECO:0000313" key="16">
    <source>
        <dbReference type="Proteomes" id="UP000031449"/>
    </source>
</evidence>
<dbReference type="SMART" id="SM00283">
    <property type="entry name" value="MA"/>
    <property type="match status" value="1"/>
</dbReference>
<feature type="domain" description="HAMP" evidence="14">
    <location>
        <begin position="311"/>
        <end position="363"/>
    </location>
</feature>
<keyword evidence="3" id="KW-0488">Methylation</keyword>
<feature type="coiled-coil region" evidence="11">
    <location>
        <begin position="579"/>
        <end position="620"/>
    </location>
</feature>
<dbReference type="GO" id="GO:0007165">
    <property type="term" value="P:signal transduction"/>
    <property type="evidence" value="ECO:0007669"/>
    <property type="project" value="UniProtKB-KW"/>
</dbReference>
<evidence type="ECO:0000256" key="1">
    <source>
        <dbReference type="ARBA" id="ARBA00004651"/>
    </source>
</evidence>